<dbReference type="InterPro" id="IPR023091">
    <property type="entry name" value="MetalPrtase_cat_dom_sf_prd"/>
</dbReference>
<dbReference type="GO" id="GO:0005737">
    <property type="term" value="C:cytoplasm"/>
    <property type="evidence" value="ECO:0007669"/>
    <property type="project" value="UniProtKB-SubCell"/>
</dbReference>
<keyword evidence="3 9" id="KW-0698">rRNA processing</keyword>
<dbReference type="InterPro" id="IPR002036">
    <property type="entry name" value="YbeY"/>
</dbReference>
<keyword evidence="5 9" id="KW-0479">Metal-binding</keyword>
<dbReference type="AlphaFoldDB" id="A0A1G8GLZ9"/>
<evidence type="ECO:0000256" key="3">
    <source>
        <dbReference type="ARBA" id="ARBA00022552"/>
    </source>
</evidence>
<organism evidence="10 11">
    <name type="scientific">Proteiniclasticum ruminis</name>
    <dbReference type="NCBI Taxonomy" id="398199"/>
    <lineage>
        <taxon>Bacteria</taxon>
        <taxon>Bacillati</taxon>
        <taxon>Bacillota</taxon>
        <taxon>Clostridia</taxon>
        <taxon>Eubacteriales</taxon>
        <taxon>Clostridiaceae</taxon>
        <taxon>Proteiniclasticum</taxon>
    </lineage>
</organism>
<dbReference type="PROSITE" id="PS01306">
    <property type="entry name" value="UPF0054"/>
    <property type="match status" value="1"/>
</dbReference>
<keyword evidence="7 9" id="KW-0378">Hydrolase</keyword>
<dbReference type="GO" id="GO:0006364">
    <property type="term" value="P:rRNA processing"/>
    <property type="evidence" value="ECO:0007669"/>
    <property type="project" value="UniProtKB-UniRule"/>
</dbReference>
<dbReference type="Proteomes" id="UP000183255">
    <property type="component" value="Unassembled WGS sequence"/>
</dbReference>
<accession>A0A1G8GLZ9</accession>
<dbReference type="Pfam" id="PF02130">
    <property type="entry name" value="YbeY"/>
    <property type="match status" value="1"/>
</dbReference>
<protein>
    <recommendedName>
        <fullName evidence="9">Endoribonuclease YbeY</fullName>
        <ecNumber evidence="9">3.1.-.-</ecNumber>
    </recommendedName>
</protein>
<proteinExistence type="inferred from homology"/>
<evidence type="ECO:0000256" key="5">
    <source>
        <dbReference type="ARBA" id="ARBA00022723"/>
    </source>
</evidence>
<keyword evidence="8 9" id="KW-0862">Zinc</keyword>
<dbReference type="RefSeq" id="WP_031573173.1">
    <property type="nucleotide sequence ID" value="NZ_FNDZ01000001.1"/>
</dbReference>
<evidence type="ECO:0000256" key="6">
    <source>
        <dbReference type="ARBA" id="ARBA00022759"/>
    </source>
</evidence>
<dbReference type="Gene3D" id="3.40.390.30">
    <property type="entry name" value="Metalloproteases ('zincins'), catalytic domain"/>
    <property type="match status" value="1"/>
</dbReference>
<gene>
    <name evidence="9" type="primary">ybeY</name>
    <name evidence="10" type="ORF">SAMN05421804_101304</name>
</gene>
<dbReference type="GO" id="GO:0004222">
    <property type="term" value="F:metalloendopeptidase activity"/>
    <property type="evidence" value="ECO:0007669"/>
    <property type="project" value="InterPro"/>
</dbReference>
<comment type="cofactor">
    <cofactor evidence="9">
        <name>Zn(2+)</name>
        <dbReference type="ChEBI" id="CHEBI:29105"/>
    </cofactor>
    <text evidence="9">Binds 1 zinc ion.</text>
</comment>
<sequence length="167" mass="19406">MIIIENEQDQIEVTESLLESIKGAILFTLKDQSVEEEAEISMLLVDNDTIKEMNREYRNMDKETDVLSFPMISYEEGKVFGDIYLNYKFGPEFYDGDALLLGDVVLSMEKANEQALEFGHSIKREACYLTIHSILHLLGYDHMTDKDKQRMREAEERILQALDITRE</sequence>
<keyword evidence="4 9" id="KW-0540">Nuclease</keyword>
<name>A0A1G8GLZ9_9CLOT</name>
<dbReference type="PANTHER" id="PTHR46986:SF1">
    <property type="entry name" value="ENDORIBONUCLEASE YBEY, CHLOROPLASTIC"/>
    <property type="match status" value="1"/>
</dbReference>
<feature type="binding site" evidence="9">
    <location>
        <position position="142"/>
    </location>
    <ligand>
        <name>Zn(2+)</name>
        <dbReference type="ChEBI" id="CHEBI:29105"/>
        <note>catalytic</note>
    </ligand>
</feature>
<dbReference type="PANTHER" id="PTHR46986">
    <property type="entry name" value="ENDORIBONUCLEASE YBEY, CHLOROPLASTIC"/>
    <property type="match status" value="1"/>
</dbReference>
<evidence type="ECO:0000256" key="9">
    <source>
        <dbReference type="HAMAP-Rule" id="MF_00009"/>
    </source>
</evidence>
<evidence type="ECO:0000313" key="10">
    <source>
        <dbReference type="EMBL" id="SDH95320.1"/>
    </source>
</evidence>
<dbReference type="InterPro" id="IPR020549">
    <property type="entry name" value="YbeY_CS"/>
</dbReference>
<dbReference type="EMBL" id="FNDZ01000001">
    <property type="protein sequence ID" value="SDH95320.1"/>
    <property type="molecule type" value="Genomic_DNA"/>
</dbReference>
<feature type="binding site" evidence="9">
    <location>
        <position position="132"/>
    </location>
    <ligand>
        <name>Zn(2+)</name>
        <dbReference type="ChEBI" id="CHEBI:29105"/>
        <note>catalytic</note>
    </ligand>
</feature>
<dbReference type="GO" id="GO:0004521">
    <property type="term" value="F:RNA endonuclease activity"/>
    <property type="evidence" value="ECO:0007669"/>
    <property type="project" value="UniProtKB-UniRule"/>
</dbReference>
<keyword evidence="9" id="KW-0963">Cytoplasm</keyword>
<dbReference type="NCBIfam" id="TIGR00043">
    <property type="entry name" value="rRNA maturation RNase YbeY"/>
    <property type="match status" value="1"/>
</dbReference>
<comment type="similarity">
    <text evidence="1 9">Belongs to the endoribonuclease YbeY family.</text>
</comment>
<comment type="subcellular location">
    <subcellularLocation>
        <location evidence="9">Cytoplasm</location>
    </subcellularLocation>
</comment>
<evidence type="ECO:0000256" key="2">
    <source>
        <dbReference type="ARBA" id="ARBA00022517"/>
    </source>
</evidence>
<keyword evidence="2 9" id="KW-0690">Ribosome biogenesis</keyword>
<dbReference type="GO" id="GO:0008270">
    <property type="term" value="F:zinc ion binding"/>
    <property type="evidence" value="ECO:0007669"/>
    <property type="project" value="UniProtKB-UniRule"/>
</dbReference>
<evidence type="ECO:0000256" key="7">
    <source>
        <dbReference type="ARBA" id="ARBA00022801"/>
    </source>
</evidence>
<evidence type="ECO:0000256" key="1">
    <source>
        <dbReference type="ARBA" id="ARBA00010875"/>
    </source>
</evidence>
<evidence type="ECO:0000256" key="4">
    <source>
        <dbReference type="ARBA" id="ARBA00022722"/>
    </source>
</evidence>
<dbReference type="SUPFAM" id="SSF55486">
    <property type="entry name" value="Metalloproteases ('zincins'), catalytic domain"/>
    <property type="match status" value="1"/>
</dbReference>
<feature type="binding site" evidence="9">
    <location>
        <position position="136"/>
    </location>
    <ligand>
        <name>Zn(2+)</name>
        <dbReference type="ChEBI" id="CHEBI:29105"/>
        <note>catalytic</note>
    </ligand>
</feature>
<keyword evidence="6 9" id="KW-0255">Endonuclease</keyword>
<evidence type="ECO:0000256" key="8">
    <source>
        <dbReference type="ARBA" id="ARBA00022833"/>
    </source>
</evidence>
<comment type="function">
    <text evidence="9">Single strand-specific metallo-endoribonuclease involved in late-stage 70S ribosome quality control and in maturation of the 3' terminus of the 16S rRNA.</text>
</comment>
<dbReference type="EC" id="3.1.-.-" evidence="9"/>
<evidence type="ECO:0000313" key="11">
    <source>
        <dbReference type="Proteomes" id="UP000183255"/>
    </source>
</evidence>
<reference evidence="10 11" key="1">
    <citation type="submission" date="2016-10" db="EMBL/GenBank/DDBJ databases">
        <authorList>
            <person name="de Groot N.N."/>
        </authorList>
    </citation>
    <scope>NUCLEOTIDE SEQUENCE [LARGE SCALE GENOMIC DNA]</scope>
    <source>
        <strain evidence="10 11">CGMCC 1.5058</strain>
    </source>
</reference>
<dbReference type="HAMAP" id="MF_00009">
    <property type="entry name" value="Endoribonucl_YbeY"/>
    <property type="match status" value="1"/>
</dbReference>